<evidence type="ECO:0000256" key="10">
    <source>
        <dbReference type="SAM" id="MobiDB-lite"/>
    </source>
</evidence>
<keyword evidence="2" id="KW-0808">Transferase</keyword>
<reference evidence="14" key="1">
    <citation type="submission" date="2017-04" db="EMBL/GenBank/DDBJ databases">
        <title>Population genomics of picophytoplankton unveils novel chromosome hypervariability.</title>
        <authorList>
            <consortium name="DOE Joint Genome Institute"/>
            <person name="Blanc-Mathieu R."/>
            <person name="Krasovec M."/>
            <person name="Hebrard M."/>
            <person name="Yau S."/>
            <person name="Desgranges E."/>
            <person name="Martin J."/>
            <person name="Schackwitz W."/>
            <person name="Kuo A."/>
            <person name="Salin G."/>
            <person name="Donnadieu C."/>
            <person name="Desdevises Y."/>
            <person name="Sanchez-Ferandin S."/>
            <person name="Moreau H."/>
            <person name="Rivals E."/>
            <person name="Grigoriev I.V."/>
            <person name="Grimsley N."/>
            <person name="Eyre-Walker A."/>
            <person name="Piganeau G."/>
        </authorList>
    </citation>
    <scope>NUCLEOTIDE SEQUENCE [LARGE SCALE GENOMIC DNA]</scope>
    <source>
        <strain evidence="14">RCC 1115</strain>
    </source>
</reference>
<dbReference type="PROSITE" id="PS00108">
    <property type="entry name" value="PROTEIN_KINASE_ST"/>
    <property type="match status" value="1"/>
</dbReference>
<dbReference type="InterPro" id="IPR011009">
    <property type="entry name" value="Kinase-like_dom_sf"/>
</dbReference>
<accession>A0A1Y5I3A7</accession>
<evidence type="ECO:0000256" key="8">
    <source>
        <dbReference type="PROSITE-ProRule" id="PRU10141"/>
    </source>
</evidence>
<dbReference type="GO" id="GO:0005524">
    <property type="term" value="F:ATP binding"/>
    <property type="evidence" value="ECO:0007669"/>
    <property type="project" value="UniProtKB-UniRule"/>
</dbReference>
<dbReference type="InterPro" id="IPR017441">
    <property type="entry name" value="Protein_kinase_ATP_BS"/>
</dbReference>
<dbReference type="Proteomes" id="UP000195557">
    <property type="component" value="Unassembled WGS sequence"/>
</dbReference>
<keyword evidence="3" id="KW-0677">Repeat</keyword>
<dbReference type="eggNOG" id="KOG0032">
    <property type="taxonomic scope" value="Eukaryota"/>
</dbReference>
<proteinExistence type="inferred from homology"/>
<dbReference type="Pfam" id="PF13499">
    <property type="entry name" value="EF-hand_7"/>
    <property type="match status" value="2"/>
</dbReference>
<dbReference type="InterPro" id="IPR050205">
    <property type="entry name" value="CDPK_Ser/Thr_kinases"/>
</dbReference>
<comment type="similarity">
    <text evidence="9">Belongs to the protein kinase superfamily.</text>
</comment>
<feature type="compositionally biased region" description="Basic and acidic residues" evidence="10">
    <location>
        <begin position="7"/>
        <end position="16"/>
    </location>
</feature>
<evidence type="ECO:0000256" key="11">
    <source>
        <dbReference type="SAM" id="Phobius"/>
    </source>
</evidence>
<evidence type="ECO:0000256" key="3">
    <source>
        <dbReference type="ARBA" id="ARBA00022737"/>
    </source>
</evidence>
<dbReference type="AlphaFoldDB" id="A0A1Y5I3A7"/>
<dbReference type="InterPro" id="IPR018247">
    <property type="entry name" value="EF_Hand_1_Ca_BS"/>
</dbReference>
<feature type="region of interest" description="Disordered" evidence="10">
    <location>
        <begin position="1"/>
        <end position="34"/>
    </location>
</feature>
<evidence type="ECO:0000256" key="9">
    <source>
        <dbReference type="RuleBase" id="RU000304"/>
    </source>
</evidence>
<dbReference type="SUPFAM" id="SSF47473">
    <property type="entry name" value="EF-hand"/>
    <property type="match status" value="1"/>
</dbReference>
<dbReference type="Gene3D" id="1.10.238.10">
    <property type="entry name" value="EF-hand"/>
    <property type="match status" value="1"/>
</dbReference>
<feature type="binding site" evidence="8">
    <location>
        <position position="71"/>
    </location>
    <ligand>
        <name>ATP</name>
        <dbReference type="ChEBI" id="CHEBI:30616"/>
    </ligand>
</feature>
<feature type="domain" description="EF-hand" evidence="13">
    <location>
        <begin position="343"/>
        <end position="378"/>
    </location>
</feature>
<evidence type="ECO:0000259" key="12">
    <source>
        <dbReference type="PROSITE" id="PS50011"/>
    </source>
</evidence>
<dbReference type="PROSITE" id="PS50222">
    <property type="entry name" value="EF_HAND_2"/>
    <property type="match status" value="4"/>
</dbReference>
<organism evidence="14">
    <name type="scientific">Ostreococcus tauri</name>
    <name type="common">Marine green alga</name>
    <dbReference type="NCBI Taxonomy" id="70448"/>
    <lineage>
        <taxon>Eukaryota</taxon>
        <taxon>Viridiplantae</taxon>
        <taxon>Chlorophyta</taxon>
        <taxon>Mamiellophyceae</taxon>
        <taxon>Mamiellales</taxon>
        <taxon>Bathycoccaceae</taxon>
        <taxon>Ostreococcus</taxon>
    </lineage>
</organism>
<dbReference type="PANTHER" id="PTHR24349">
    <property type="entry name" value="SERINE/THREONINE-PROTEIN KINASE"/>
    <property type="match status" value="1"/>
</dbReference>
<gene>
    <name evidence="14" type="ORF">BE221DRAFT_78749</name>
</gene>
<sequence>MMMRCASYKEKNERTGKANPVGKTARPSSVLGRETPDVNDLFEFHDELGRGQFGTTFLVTEKATGRKCACKAISKRQLQNAEDIEEVRNEVRILHHLSGDNRVVELVGAYEGNKHVYIVMELLSGGELFDRIVEKGKYSEKDASETLRTIVETVEYCHELSVMHRDLKPENFVLKTKDRDSPVCAIDFGLSTFFRDNQVFVDLVGSPYYVAPEVLRRRYGREADIWSCGVILYILLSGVPPFWAQTEQGIFDAILQGSLDLDSDPWPKISSEAKELISGMLQSDPSKRMTAAQVLKHPWVADPNVAPKTKLDNTVFKRFKNFAGMTKFKKMGLMAMAKTMTSDEVAGLKELFKSFDTDGSGTISIDELRQGLKLKSAGPAMEELRAIMKTIDIDGSGELDYEEFIAATLATSKQQSNDAVRRAFDYFDKDGDGSITVQEFEEAFKKMTDVERANLGDIGSLIKSADTDGDGCIDFNEFIAMMSSK</sequence>
<dbReference type="EMBL" id="KZ155826">
    <property type="protein sequence ID" value="OUS43941.1"/>
    <property type="molecule type" value="Genomic_DNA"/>
</dbReference>
<evidence type="ECO:0000256" key="2">
    <source>
        <dbReference type="ARBA" id="ARBA00022679"/>
    </source>
</evidence>
<dbReference type="Gene3D" id="1.10.510.10">
    <property type="entry name" value="Transferase(Phosphotransferase) domain 1"/>
    <property type="match status" value="1"/>
</dbReference>
<evidence type="ECO:0000256" key="5">
    <source>
        <dbReference type="ARBA" id="ARBA00022777"/>
    </source>
</evidence>
<dbReference type="CDD" id="cd00051">
    <property type="entry name" value="EFh"/>
    <property type="match status" value="2"/>
</dbReference>
<dbReference type="PROSITE" id="PS00107">
    <property type="entry name" value="PROTEIN_KINASE_ATP"/>
    <property type="match status" value="1"/>
</dbReference>
<dbReference type="PROSITE" id="PS50011">
    <property type="entry name" value="PROTEIN_KINASE_DOM"/>
    <property type="match status" value="1"/>
</dbReference>
<keyword evidence="11" id="KW-0472">Membrane</keyword>
<feature type="domain" description="Protein kinase" evidence="12">
    <location>
        <begin position="42"/>
        <end position="300"/>
    </location>
</feature>
<keyword evidence="5 14" id="KW-0418">Kinase</keyword>
<dbReference type="FunFam" id="3.30.200.20:FF:000042">
    <property type="entry name" value="Aurora kinase A"/>
    <property type="match status" value="1"/>
</dbReference>
<dbReference type="InterPro" id="IPR011992">
    <property type="entry name" value="EF-hand-dom_pair"/>
</dbReference>
<evidence type="ECO:0000256" key="7">
    <source>
        <dbReference type="ARBA" id="ARBA00022840"/>
    </source>
</evidence>
<feature type="domain" description="EF-hand" evidence="13">
    <location>
        <begin position="453"/>
        <end position="485"/>
    </location>
</feature>
<dbReference type="SMART" id="SM00054">
    <property type="entry name" value="EFh"/>
    <property type="match status" value="4"/>
</dbReference>
<evidence type="ECO:0000256" key="4">
    <source>
        <dbReference type="ARBA" id="ARBA00022741"/>
    </source>
</evidence>
<dbReference type="FunFam" id="1.10.238.10:FF:000003">
    <property type="entry name" value="Calmodulin A"/>
    <property type="match status" value="1"/>
</dbReference>
<evidence type="ECO:0000259" key="13">
    <source>
        <dbReference type="PROSITE" id="PS50222"/>
    </source>
</evidence>
<evidence type="ECO:0000313" key="14">
    <source>
        <dbReference type="EMBL" id="OUS43941.1"/>
    </source>
</evidence>
<evidence type="ECO:0000256" key="1">
    <source>
        <dbReference type="ARBA" id="ARBA00022527"/>
    </source>
</evidence>
<dbReference type="InterPro" id="IPR000719">
    <property type="entry name" value="Prot_kinase_dom"/>
</dbReference>
<dbReference type="GO" id="GO:0005509">
    <property type="term" value="F:calcium ion binding"/>
    <property type="evidence" value="ECO:0007669"/>
    <property type="project" value="InterPro"/>
</dbReference>
<feature type="domain" description="EF-hand" evidence="13">
    <location>
        <begin position="379"/>
        <end position="414"/>
    </location>
</feature>
<keyword evidence="7 8" id="KW-0067">ATP-binding</keyword>
<keyword evidence="11" id="KW-1133">Transmembrane helix</keyword>
<dbReference type="PROSITE" id="PS00018">
    <property type="entry name" value="EF_HAND_1"/>
    <property type="match status" value="4"/>
</dbReference>
<dbReference type="InterPro" id="IPR002048">
    <property type="entry name" value="EF_hand_dom"/>
</dbReference>
<dbReference type="SMART" id="SM00220">
    <property type="entry name" value="S_TKc"/>
    <property type="match status" value="1"/>
</dbReference>
<dbReference type="Gene3D" id="3.30.200.20">
    <property type="entry name" value="Phosphorylase Kinase, domain 1"/>
    <property type="match status" value="1"/>
</dbReference>
<feature type="transmembrane region" description="Helical" evidence="11">
    <location>
        <begin position="225"/>
        <end position="243"/>
    </location>
</feature>
<dbReference type="GO" id="GO:0004674">
    <property type="term" value="F:protein serine/threonine kinase activity"/>
    <property type="evidence" value="ECO:0007669"/>
    <property type="project" value="UniProtKB-KW"/>
</dbReference>
<dbReference type="Pfam" id="PF00069">
    <property type="entry name" value="Pkinase"/>
    <property type="match status" value="1"/>
</dbReference>
<protein>
    <submittedName>
        <fullName evidence="14">Putative calcium dependent protein kinase</fullName>
    </submittedName>
</protein>
<dbReference type="InterPro" id="IPR008271">
    <property type="entry name" value="Ser/Thr_kinase_AS"/>
</dbReference>
<dbReference type="FunFam" id="1.10.510.10:FF:000178">
    <property type="entry name" value="Calcium-dependent protein kinase 5"/>
    <property type="match status" value="1"/>
</dbReference>
<keyword evidence="11" id="KW-0812">Transmembrane</keyword>
<keyword evidence="6" id="KW-0106">Calcium</keyword>
<dbReference type="SUPFAM" id="SSF56112">
    <property type="entry name" value="Protein kinase-like (PK-like)"/>
    <property type="match status" value="1"/>
</dbReference>
<dbReference type="CDD" id="cd05117">
    <property type="entry name" value="STKc_CAMK"/>
    <property type="match status" value="1"/>
</dbReference>
<evidence type="ECO:0000256" key="6">
    <source>
        <dbReference type="ARBA" id="ARBA00022837"/>
    </source>
</evidence>
<keyword evidence="4 8" id="KW-0547">Nucleotide-binding</keyword>
<name>A0A1Y5I3A7_OSTTA</name>
<feature type="domain" description="EF-hand" evidence="13">
    <location>
        <begin position="415"/>
        <end position="450"/>
    </location>
</feature>
<dbReference type="OMA" id="HANNICH"/>
<keyword evidence="1 9" id="KW-0723">Serine/threonine-protein kinase</keyword>